<evidence type="ECO:0000313" key="2">
    <source>
        <dbReference type="EMBL" id="GAA0154105.1"/>
    </source>
</evidence>
<evidence type="ECO:0000259" key="1">
    <source>
        <dbReference type="Pfam" id="PF08646"/>
    </source>
</evidence>
<reference evidence="2 3" key="1">
    <citation type="submission" date="2024-01" db="EMBL/GenBank/DDBJ databases">
        <title>The complete chloroplast genome sequence of Lithospermum erythrorhizon: insights into the phylogenetic relationship among Boraginaceae species and the maternal lineages of purple gromwells.</title>
        <authorList>
            <person name="Okada T."/>
            <person name="Watanabe K."/>
        </authorList>
    </citation>
    <scope>NUCLEOTIDE SEQUENCE [LARGE SCALE GENOMIC DNA]</scope>
</reference>
<dbReference type="Pfam" id="PF08646">
    <property type="entry name" value="Rep_fac-A_C"/>
    <property type="match status" value="1"/>
</dbReference>
<dbReference type="Proteomes" id="UP001454036">
    <property type="component" value="Unassembled WGS sequence"/>
</dbReference>
<name>A0AAV3PQX0_LITER</name>
<comment type="caution">
    <text evidence="2">The sequence shown here is derived from an EMBL/GenBank/DDBJ whole genome shotgun (WGS) entry which is preliminary data.</text>
</comment>
<dbReference type="EMBL" id="BAABME010002319">
    <property type="protein sequence ID" value="GAA0154105.1"/>
    <property type="molecule type" value="Genomic_DNA"/>
</dbReference>
<dbReference type="InterPro" id="IPR013955">
    <property type="entry name" value="Rep_factor-A_C"/>
</dbReference>
<proteinExistence type="predicted"/>
<keyword evidence="3" id="KW-1185">Reference proteome</keyword>
<gene>
    <name evidence="2" type="ORF">LIER_12186</name>
</gene>
<feature type="domain" description="Replication factor A C-terminal" evidence="1">
    <location>
        <begin position="55"/>
        <end position="162"/>
    </location>
</feature>
<protein>
    <recommendedName>
        <fullName evidence="1">Replication factor A C-terminal domain-containing protein</fullName>
    </recommendedName>
</protein>
<organism evidence="2 3">
    <name type="scientific">Lithospermum erythrorhizon</name>
    <name type="common">Purple gromwell</name>
    <name type="synonym">Lithospermum officinale var. erythrorhizon</name>
    <dbReference type="NCBI Taxonomy" id="34254"/>
    <lineage>
        <taxon>Eukaryota</taxon>
        <taxon>Viridiplantae</taxon>
        <taxon>Streptophyta</taxon>
        <taxon>Embryophyta</taxon>
        <taxon>Tracheophyta</taxon>
        <taxon>Spermatophyta</taxon>
        <taxon>Magnoliopsida</taxon>
        <taxon>eudicotyledons</taxon>
        <taxon>Gunneridae</taxon>
        <taxon>Pentapetalae</taxon>
        <taxon>asterids</taxon>
        <taxon>lamiids</taxon>
        <taxon>Boraginales</taxon>
        <taxon>Boraginaceae</taxon>
        <taxon>Boraginoideae</taxon>
        <taxon>Lithospermeae</taxon>
        <taxon>Lithospermum</taxon>
    </lineage>
</organism>
<dbReference type="SUPFAM" id="SSF50249">
    <property type="entry name" value="Nucleic acid-binding proteins"/>
    <property type="match status" value="1"/>
</dbReference>
<dbReference type="InterPro" id="IPR012340">
    <property type="entry name" value="NA-bd_OB-fold"/>
</dbReference>
<sequence>MKSWFDTVRNDVLLQLQETKSISKYKELVYDGSMKIHTISELRNETEVGDYWIRGFLQIYETDQKLYYIGCSNCFSKIDVDPGITYDCHFCEKKVVSSTRPIVIMSVTDDTGCLEVVVVGKVAERIMQTTPEHINELKKIGETYDLNSIKTDFENKMFLMLLHQSTGKRLGMQRRPLLVAYYDEGSHNTLSPLKRQMNQMAISPESSSKRQLIMMPTQENTEDEHFAVVTTPETRTSDE</sequence>
<dbReference type="AlphaFoldDB" id="A0AAV3PQX0"/>
<accession>A0AAV3PQX0</accession>
<evidence type="ECO:0000313" key="3">
    <source>
        <dbReference type="Proteomes" id="UP001454036"/>
    </source>
</evidence>
<dbReference type="Gene3D" id="2.40.50.140">
    <property type="entry name" value="Nucleic acid-binding proteins"/>
    <property type="match status" value="1"/>
</dbReference>